<dbReference type="PANTHER" id="PTHR42939:SF1">
    <property type="entry name" value="ABC TRANSPORTER ATP-BINDING PROTEIN ALBC-RELATED"/>
    <property type="match status" value="1"/>
</dbReference>
<accession>A0A931CVM0</accession>
<reference evidence="5 6" key="1">
    <citation type="submission" date="2020-11" db="EMBL/GenBank/DDBJ databases">
        <title>Arthrobacter antarcticus sp. nov., isolated from Antarctic Soil.</title>
        <authorList>
            <person name="Li J."/>
        </authorList>
    </citation>
    <scope>NUCLEOTIDE SEQUENCE [LARGE SCALE GENOMIC DNA]</scope>
    <source>
        <strain evidence="5 6">Z1-20</strain>
    </source>
</reference>
<dbReference type="Pfam" id="PF00005">
    <property type="entry name" value="ABC_tran"/>
    <property type="match status" value="1"/>
</dbReference>
<dbReference type="CDD" id="cd03230">
    <property type="entry name" value="ABC_DR_subfamily_A"/>
    <property type="match status" value="1"/>
</dbReference>
<dbReference type="PROSITE" id="PS50893">
    <property type="entry name" value="ABC_TRANSPORTER_2"/>
    <property type="match status" value="1"/>
</dbReference>
<evidence type="ECO:0000313" key="5">
    <source>
        <dbReference type="EMBL" id="MBG0741781.1"/>
    </source>
</evidence>
<dbReference type="InterPro" id="IPR051782">
    <property type="entry name" value="ABC_Transporter_VariousFunc"/>
</dbReference>
<evidence type="ECO:0000256" key="1">
    <source>
        <dbReference type="ARBA" id="ARBA00022448"/>
    </source>
</evidence>
<dbReference type="SMART" id="SM00382">
    <property type="entry name" value="AAA"/>
    <property type="match status" value="1"/>
</dbReference>
<dbReference type="RefSeq" id="WP_196398712.1">
    <property type="nucleotide sequence ID" value="NZ_JADNYM010000041.1"/>
</dbReference>
<dbReference type="Proteomes" id="UP000655366">
    <property type="component" value="Unassembled WGS sequence"/>
</dbReference>
<evidence type="ECO:0000259" key="4">
    <source>
        <dbReference type="PROSITE" id="PS50893"/>
    </source>
</evidence>
<comment type="caution">
    <text evidence="5">The sequence shown here is derived from an EMBL/GenBank/DDBJ whole genome shotgun (WGS) entry which is preliminary data.</text>
</comment>
<dbReference type="Gene3D" id="3.40.50.300">
    <property type="entry name" value="P-loop containing nucleotide triphosphate hydrolases"/>
    <property type="match status" value="1"/>
</dbReference>
<dbReference type="InterPro" id="IPR017871">
    <property type="entry name" value="ABC_transporter-like_CS"/>
</dbReference>
<keyword evidence="1" id="KW-0813">Transport</keyword>
<dbReference type="PANTHER" id="PTHR42939">
    <property type="entry name" value="ABC TRANSPORTER ATP-BINDING PROTEIN ALBC-RELATED"/>
    <property type="match status" value="1"/>
</dbReference>
<dbReference type="InterPro" id="IPR027417">
    <property type="entry name" value="P-loop_NTPase"/>
</dbReference>
<dbReference type="GO" id="GO:0016887">
    <property type="term" value="F:ATP hydrolysis activity"/>
    <property type="evidence" value="ECO:0007669"/>
    <property type="project" value="InterPro"/>
</dbReference>
<proteinExistence type="predicted"/>
<dbReference type="InterPro" id="IPR003593">
    <property type="entry name" value="AAA+_ATPase"/>
</dbReference>
<feature type="domain" description="ABC transporter" evidence="4">
    <location>
        <begin position="9"/>
        <end position="238"/>
    </location>
</feature>
<keyword evidence="2" id="KW-0547">Nucleotide-binding</keyword>
<gene>
    <name evidence="5" type="ORF">IV500_20715</name>
</gene>
<protein>
    <submittedName>
        <fullName evidence="5">ABC transporter ATP-binding protein</fullName>
    </submittedName>
</protein>
<keyword evidence="6" id="KW-1185">Reference proteome</keyword>
<dbReference type="EMBL" id="JADNYM010000041">
    <property type="protein sequence ID" value="MBG0741781.1"/>
    <property type="molecule type" value="Genomic_DNA"/>
</dbReference>
<dbReference type="GO" id="GO:0005524">
    <property type="term" value="F:ATP binding"/>
    <property type="evidence" value="ECO:0007669"/>
    <property type="project" value="UniProtKB-KW"/>
</dbReference>
<keyword evidence="3 5" id="KW-0067">ATP-binding</keyword>
<organism evidence="5 6">
    <name type="scientific">Arthrobacter terrae</name>
    <dbReference type="NCBI Taxonomy" id="2935737"/>
    <lineage>
        <taxon>Bacteria</taxon>
        <taxon>Bacillati</taxon>
        <taxon>Actinomycetota</taxon>
        <taxon>Actinomycetes</taxon>
        <taxon>Micrococcales</taxon>
        <taxon>Micrococcaceae</taxon>
        <taxon>Arthrobacter</taxon>
    </lineage>
</organism>
<sequence length="250" mass="27415">MNETTIPAIGIERLSHGYNGKEVLHDLDLSVAAGEIFGFLGHNGAGKTTTMNILTTLVKPVSGTVSLFGEDAFADSGRARSMLGYLPENVNFYDNLTTLENLHYLARLSGLRDPKPRILQTLDYLDFTAHLDERVGSFSKGMRQRVGLAQAILHEPKILFLDEPTSGLDPSGVKQVRELVLKLNRERGMTIFMNTHLLSEVSLTCTSIGVLSAGRLVYHDSLQETLQRFPTENSLEEIYYAVGGSNGGMG</sequence>
<dbReference type="InterPro" id="IPR003439">
    <property type="entry name" value="ABC_transporter-like_ATP-bd"/>
</dbReference>
<dbReference type="PROSITE" id="PS00211">
    <property type="entry name" value="ABC_TRANSPORTER_1"/>
    <property type="match status" value="1"/>
</dbReference>
<dbReference type="SUPFAM" id="SSF52540">
    <property type="entry name" value="P-loop containing nucleoside triphosphate hydrolases"/>
    <property type="match status" value="1"/>
</dbReference>
<evidence type="ECO:0000313" key="6">
    <source>
        <dbReference type="Proteomes" id="UP000655366"/>
    </source>
</evidence>
<evidence type="ECO:0000256" key="2">
    <source>
        <dbReference type="ARBA" id="ARBA00022741"/>
    </source>
</evidence>
<evidence type="ECO:0000256" key="3">
    <source>
        <dbReference type="ARBA" id="ARBA00022840"/>
    </source>
</evidence>
<dbReference type="AlphaFoldDB" id="A0A931CVM0"/>
<name>A0A931CVM0_9MICC</name>